<organism evidence="2 3">
    <name type="scientific">Streptomyces nymphaeiformis</name>
    <dbReference type="NCBI Taxonomy" id="2663842"/>
    <lineage>
        <taxon>Bacteria</taxon>
        <taxon>Bacillati</taxon>
        <taxon>Actinomycetota</taxon>
        <taxon>Actinomycetes</taxon>
        <taxon>Kitasatosporales</taxon>
        <taxon>Streptomycetaceae</taxon>
        <taxon>Streptomyces</taxon>
    </lineage>
</organism>
<gene>
    <name evidence="2" type="ORF">GGE06_004807</name>
</gene>
<dbReference type="RefSeq" id="WP_312883259.1">
    <property type="nucleotide sequence ID" value="NZ_JACHJY010000007.1"/>
</dbReference>
<evidence type="ECO:0000256" key="1">
    <source>
        <dbReference type="SAM" id="Phobius"/>
    </source>
</evidence>
<dbReference type="EMBL" id="JACHJY010000007">
    <property type="protein sequence ID" value="MBB4983861.1"/>
    <property type="molecule type" value="Genomic_DNA"/>
</dbReference>
<keyword evidence="1" id="KW-1133">Transmembrane helix</keyword>
<proteinExistence type="predicted"/>
<name>A0A7W7U3A0_9ACTN</name>
<accession>A0A7W7U3A0</accession>
<evidence type="ECO:0000313" key="3">
    <source>
        <dbReference type="Proteomes" id="UP000582643"/>
    </source>
</evidence>
<protein>
    <submittedName>
        <fullName evidence="2">Uncharacterized protein</fullName>
    </submittedName>
</protein>
<feature type="transmembrane region" description="Helical" evidence="1">
    <location>
        <begin position="40"/>
        <end position="61"/>
    </location>
</feature>
<feature type="transmembrane region" description="Helical" evidence="1">
    <location>
        <begin position="6"/>
        <end position="28"/>
    </location>
</feature>
<evidence type="ECO:0000313" key="2">
    <source>
        <dbReference type="EMBL" id="MBB4983861.1"/>
    </source>
</evidence>
<feature type="transmembrane region" description="Helical" evidence="1">
    <location>
        <begin position="67"/>
        <end position="86"/>
    </location>
</feature>
<keyword evidence="3" id="KW-1185">Reference proteome</keyword>
<keyword evidence="1" id="KW-0812">Transmembrane</keyword>
<reference evidence="2 3" key="1">
    <citation type="submission" date="2020-08" db="EMBL/GenBank/DDBJ databases">
        <title>Genomic Encyclopedia of Type Strains, Phase III (KMG-III): the genomes of soil and plant-associated and newly described type strains.</title>
        <authorList>
            <person name="Whitman W."/>
        </authorList>
    </citation>
    <scope>NUCLEOTIDE SEQUENCE [LARGE SCALE GENOMIC DNA]</scope>
    <source>
        <strain evidence="2 3">SFB5A</strain>
    </source>
</reference>
<keyword evidence="1" id="KW-0472">Membrane</keyword>
<dbReference type="AlphaFoldDB" id="A0A7W7U3A0"/>
<dbReference type="Proteomes" id="UP000582643">
    <property type="component" value="Unassembled WGS sequence"/>
</dbReference>
<sequence>MTPAVLALGMGAVTASGCVWYVPALVDLRAGADRPASRRLAATACVTGWATAGVTALLLLLGVQAPLLLAGAAAGATTSATVRACAVVRRHREVREDAACWAALDLGRSRDRD</sequence>
<comment type="caution">
    <text evidence="2">The sequence shown here is derived from an EMBL/GenBank/DDBJ whole genome shotgun (WGS) entry which is preliminary data.</text>
</comment>